<reference evidence="1" key="2">
    <citation type="submission" date="2020-06" db="EMBL/GenBank/DDBJ databases">
        <title>Helianthus annuus Genome sequencing and assembly Release 2.</title>
        <authorList>
            <person name="Gouzy J."/>
            <person name="Langlade N."/>
            <person name="Munos S."/>
        </authorList>
    </citation>
    <scope>NUCLEOTIDE SEQUENCE</scope>
    <source>
        <tissue evidence="1">Leaves</tissue>
    </source>
</reference>
<gene>
    <name evidence="1" type="ORF">HanXRQr2_Chr06g0261631</name>
</gene>
<proteinExistence type="predicted"/>
<name>A0A9K3ITK7_HELAN</name>
<comment type="caution">
    <text evidence="1">The sequence shown here is derived from an EMBL/GenBank/DDBJ whole genome shotgun (WGS) entry which is preliminary data.</text>
</comment>
<evidence type="ECO:0000313" key="2">
    <source>
        <dbReference type="Proteomes" id="UP000215914"/>
    </source>
</evidence>
<dbReference type="EMBL" id="MNCJ02000321">
    <property type="protein sequence ID" value="KAF5802622.1"/>
    <property type="molecule type" value="Genomic_DNA"/>
</dbReference>
<sequence length="123" mass="14096">MHIDTLKPTRLLVLPNVLEASGPRKTATCGLIWVLDRWTMDRRCPVMVCYPKVLLVPSLRIPIGIENQLVVQFIHVHGVEKDYKGLDFSEIEKSFVDEGKDSGLLFGDQELRFKKYDVVVLKE</sequence>
<dbReference type="Gramene" id="mRNA:HanXRQr2_Chr06g0261631">
    <property type="protein sequence ID" value="mRNA:HanXRQr2_Chr06g0261631"/>
    <property type="gene ID" value="HanXRQr2_Chr06g0261631"/>
</dbReference>
<organism evidence="1 2">
    <name type="scientific">Helianthus annuus</name>
    <name type="common">Common sunflower</name>
    <dbReference type="NCBI Taxonomy" id="4232"/>
    <lineage>
        <taxon>Eukaryota</taxon>
        <taxon>Viridiplantae</taxon>
        <taxon>Streptophyta</taxon>
        <taxon>Embryophyta</taxon>
        <taxon>Tracheophyta</taxon>
        <taxon>Spermatophyta</taxon>
        <taxon>Magnoliopsida</taxon>
        <taxon>eudicotyledons</taxon>
        <taxon>Gunneridae</taxon>
        <taxon>Pentapetalae</taxon>
        <taxon>asterids</taxon>
        <taxon>campanulids</taxon>
        <taxon>Asterales</taxon>
        <taxon>Asteraceae</taxon>
        <taxon>Asteroideae</taxon>
        <taxon>Heliantheae alliance</taxon>
        <taxon>Heliantheae</taxon>
        <taxon>Helianthus</taxon>
    </lineage>
</organism>
<dbReference type="AlphaFoldDB" id="A0A9K3ITK7"/>
<keyword evidence="2" id="KW-1185">Reference proteome</keyword>
<evidence type="ECO:0000313" key="1">
    <source>
        <dbReference type="EMBL" id="KAF5802622.1"/>
    </source>
</evidence>
<accession>A0A9K3ITK7</accession>
<protein>
    <submittedName>
        <fullName evidence="1">Uncharacterized protein</fullName>
    </submittedName>
</protein>
<dbReference type="Proteomes" id="UP000215914">
    <property type="component" value="Unassembled WGS sequence"/>
</dbReference>
<reference evidence="1" key="1">
    <citation type="journal article" date="2017" name="Nature">
        <title>The sunflower genome provides insights into oil metabolism, flowering and Asterid evolution.</title>
        <authorList>
            <person name="Badouin H."/>
            <person name="Gouzy J."/>
            <person name="Grassa C.J."/>
            <person name="Murat F."/>
            <person name="Staton S.E."/>
            <person name="Cottret L."/>
            <person name="Lelandais-Briere C."/>
            <person name="Owens G.L."/>
            <person name="Carrere S."/>
            <person name="Mayjonade B."/>
            <person name="Legrand L."/>
            <person name="Gill N."/>
            <person name="Kane N.C."/>
            <person name="Bowers J.E."/>
            <person name="Hubner S."/>
            <person name="Bellec A."/>
            <person name="Berard A."/>
            <person name="Berges H."/>
            <person name="Blanchet N."/>
            <person name="Boniface M.C."/>
            <person name="Brunel D."/>
            <person name="Catrice O."/>
            <person name="Chaidir N."/>
            <person name="Claudel C."/>
            <person name="Donnadieu C."/>
            <person name="Faraut T."/>
            <person name="Fievet G."/>
            <person name="Helmstetter N."/>
            <person name="King M."/>
            <person name="Knapp S.J."/>
            <person name="Lai Z."/>
            <person name="Le Paslier M.C."/>
            <person name="Lippi Y."/>
            <person name="Lorenzon L."/>
            <person name="Mandel J.R."/>
            <person name="Marage G."/>
            <person name="Marchand G."/>
            <person name="Marquand E."/>
            <person name="Bret-Mestries E."/>
            <person name="Morien E."/>
            <person name="Nambeesan S."/>
            <person name="Nguyen T."/>
            <person name="Pegot-Espagnet P."/>
            <person name="Pouilly N."/>
            <person name="Raftis F."/>
            <person name="Sallet E."/>
            <person name="Schiex T."/>
            <person name="Thomas J."/>
            <person name="Vandecasteele C."/>
            <person name="Vares D."/>
            <person name="Vear F."/>
            <person name="Vautrin S."/>
            <person name="Crespi M."/>
            <person name="Mangin B."/>
            <person name="Burke J.M."/>
            <person name="Salse J."/>
            <person name="Munos S."/>
            <person name="Vincourt P."/>
            <person name="Rieseberg L.H."/>
            <person name="Langlade N.B."/>
        </authorList>
    </citation>
    <scope>NUCLEOTIDE SEQUENCE</scope>
    <source>
        <tissue evidence="1">Leaves</tissue>
    </source>
</reference>